<evidence type="ECO:0000256" key="1">
    <source>
        <dbReference type="SAM" id="MobiDB-lite"/>
    </source>
</evidence>
<comment type="caution">
    <text evidence="2">The sequence shown here is derived from an EMBL/GenBank/DDBJ whole genome shotgun (WGS) entry which is preliminary data.</text>
</comment>
<dbReference type="AlphaFoldDB" id="A0A4U6XK92"/>
<sequence>MEGEQPNQTSTGIVLQISFSFSPQMSSSLYSSSDNSGSSTPSFGRQVSLAFRPSSVGSETCSPVTPDEFADPPSSEILRVQPYLKYPGFSLPNIIIHNKNKGFIVVLRTNRDQLTPGCHDLPMAPEHMRTYVSLQVEAMFSAAVGVLYANEGLKPTKPTMWQKVQRVLADRDVTWRSQVSCKNIYDLVNTYSESRARYLSNARIMKTSPSIEQQYGRLLRTVDRWIALSKDRSSVSDILRFKSKMKWLATHSISKTHLRRDSREHTKHHGRMPTPASSDVME</sequence>
<protein>
    <submittedName>
        <fullName evidence="2">Uncharacterized protein</fullName>
    </submittedName>
</protein>
<feature type="region of interest" description="Disordered" evidence="1">
    <location>
        <begin position="258"/>
        <end position="282"/>
    </location>
</feature>
<gene>
    <name evidence="2" type="ORF">CTA1_8253</name>
</gene>
<feature type="region of interest" description="Disordered" evidence="1">
    <location>
        <begin position="25"/>
        <end position="45"/>
    </location>
</feature>
<dbReference type="Proteomes" id="UP000310108">
    <property type="component" value="Unassembled WGS sequence"/>
</dbReference>
<reference evidence="2 3" key="1">
    <citation type="journal article" date="2019" name="PLoS ONE">
        <title>Comparative genome analysis indicates high evolutionary potential of pathogenicity genes in Colletotrichum tanaceti.</title>
        <authorList>
            <person name="Lelwala R.V."/>
            <person name="Korhonen P.K."/>
            <person name="Young N.D."/>
            <person name="Scott J.B."/>
            <person name="Ades P.A."/>
            <person name="Gasser R.B."/>
            <person name="Taylor P.W.J."/>
        </authorList>
    </citation>
    <scope>NUCLEOTIDE SEQUENCE [LARGE SCALE GENOMIC DNA]</scope>
    <source>
        <strain evidence="2">BRIP57314</strain>
    </source>
</reference>
<organism evidence="2 3">
    <name type="scientific">Colletotrichum tanaceti</name>
    <dbReference type="NCBI Taxonomy" id="1306861"/>
    <lineage>
        <taxon>Eukaryota</taxon>
        <taxon>Fungi</taxon>
        <taxon>Dikarya</taxon>
        <taxon>Ascomycota</taxon>
        <taxon>Pezizomycotina</taxon>
        <taxon>Sordariomycetes</taxon>
        <taxon>Hypocreomycetidae</taxon>
        <taxon>Glomerellales</taxon>
        <taxon>Glomerellaceae</taxon>
        <taxon>Colletotrichum</taxon>
        <taxon>Colletotrichum destructivum species complex</taxon>
    </lineage>
</organism>
<accession>A0A4U6XK92</accession>
<evidence type="ECO:0000313" key="2">
    <source>
        <dbReference type="EMBL" id="TKW56099.1"/>
    </source>
</evidence>
<dbReference type="EMBL" id="PJEX01000077">
    <property type="protein sequence ID" value="TKW56099.1"/>
    <property type="molecule type" value="Genomic_DNA"/>
</dbReference>
<dbReference type="STRING" id="1306861.A0A4U6XK92"/>
<proteinExistence type="predicted"/>
<feature type="compositionally biased region" description="Low complexity" evidence="1">
    <location>
        <begin position="25"/>
        <end position="43"/>
    </location>
</feature>
<name>A0A4U6XK92_9PEZI</name>
<dbReference type="OrthoDB" id="4842778at2759"/>
<evidence type="ECO:0000313" key="3">
    <source>
        <dbReference type="Proteomes" id="UP000310108"/>
    </source>
</evidence>
<keyword evidence="3" id="KW-1185">Reference proteome</keyword>